<name>A0A2G9CD17_9BURK</name>
<dbReference type="Proteomes" id="UP000231501">
    <property type="component" value="Unassembled WGS sequence"/>
</dbReference>
<protein>
    <recommendedName>
        <fullName evidence="4">DUF3617 family protein</fullName>
    </recommendedName>
</protein>
<sequence>MHASRFRSAPAAASALALATGLLTLSASVQAQSISVKPGLWASASVNTLNGRKMPTIFDINGALTPQQKTSLAAAMAKAGLPTGGNPHLDCQQSSEFALPKPQSVDDCTTQVKPGDATSGSFTMSCKSATASGMGAGTYQVTDKSSATIKVAFKGTTAQGMPLTYESTSVHKWIGSDCSAPPPGIDPSLMDLMR</sequence>
<feature type="signal peptide" evidence="1">
    <location>
        <begin position="1"/>
        <end position="31"/>
    </location>
</feature>
<dbReference type="AlphaFoldDB" id="A0A2G9CD17"/>
<dbReference type="EMBL" id="PEOG01000011">
    <property type="protein sequence ID" value="PIM54336.1"/>
    <property type="molecule type" value="Genomic_DNA"/>
</dbReference>
<dbReference type="Pfam" id="PF12276">
    <property type="entry name" value="DUF3617"/>
    <property type="match status" value="1"/>
</dbReference>
<keyword evidence="3" id="KW-1185">Reference proteome</keyword>
<proteinExistence type="predicted"/>
<evidence type="ECO:0000256" key="1">
    <source>
        <dbReference type="SAM" id="SignalP"/>
    </source>
</evidence>
<evidence type="ECO:0000313" key="2">
    <source>
        <dbReference type="EMBL" id="PIM54336.1"/>
    </source>
</evidence>
<organism evidence="2 3">
    <name type="scientific">Roseateles chitinivorans</name>
    <dbReference type="NCBI Taxonomy" id="2917965"/>
    <lineage>
        <taxon>Bacteria</taxon>
        <taxon>Pseudomonadati</taxon>
        <taxon>Pseudomonadota</taxon>
        <taxon>Betaproteobacteria</taxon>
        <taxon>Burkholderiales</taxon>
        <taxon>Sphaerotilaceae</taxon>
        <taxon>Roseateles</taxon>
    </lineage>
</organism>
<dbReference type="RefSeq" id="WP_099860421.1">
    <property type="nucleotide sequence ID" value="NZ_PEOG01000011.1"/>
</dbReference>
<keyword evidence="1" id="KW-0732">Signal</keyword>
<dbReference type="OrthoDB" id="9154320at2"/>
<feature type="chain" id="PRO_5013849700" description="DUF3617 family protein" evidence="1">
    <location>
        <begin position="32"/>
        <end position="194"/>
    </location>
</feature>
<evidence type="ECO:0000313" key="3">
    <source>
        <dbReference type="Proteomes" id="UP000231501"/>
    </source>
</evidence>
<accession>A0A2G9CD17</accession>
<gene>
    <name evidence="2" type="ORF">CS062_05380</name>
</gene>
<reference evidence="2 3" key="1">
    <citation type="submission" date="2017-11" db="EMBL/GenBank/DDBJ databases">
        <title>Draft genome sequence of Mitsuaria sp. HWN-4.</title>
        <authorList>
            <person name="Gundlapally S.R."/>
        </authorList>
    </citation>
    <scope>NUCLEOTIDE SEQUENCE [LARGE SCALE GENOMIC DNA]</scope>
    <source>
        <strain evidence="2 3">HWN-4</strain>
    </source>
</reference>
<dbReference type="InterPro" id="IPR022061">
    <property type="entry name" value="DUF3617"/>
</dbReference>
<evidence type="ECO:0008006" key="4">
    <source>
        <dbReference type="Google" id="ProtNLM"/>
    </source>
</evidence>
<comment type="caution">
    <text evidence="2">The sequence shown here is derived from an EMBL/GenBank/DDBJ whole genome shotgun (WGS) entry which is preliminary data.</text>
</comment>